<dbReference type="FunFam" id="1.20.5.340:FF:000004">
    <property type="entry name" value="Myosin heavy chain"/>
    <property type="match status" value="1"/>
</dbReference>
<dbReference type="GO" id="GO:0051015">
    <property type="term" value="F:actin filament binding"/>
    <property type="evidence" value="ECO:0007669"/>
    <property type="project" value="InterPro"/>
</dbReference>
<dbReference type="InterPro" id="IPR027417">
    <property type="entry name" value="P-loop_NTPase"/>
</dbReference>
<evidence type="ECO:0000256" key="6">
    <source>
        <dbReference type="ARBA" id="ARBA00022741"/>
    </source>
</evidence>
<keyword evidence="3" id="KW-0787">Thick filament</keyword>
<feature type="domain" description="Myosin motor" evidence="15">
    <location>
        <begin position="87"/>
        <end position="781"/>
    </location>
</feature>
<evidence type="ECO:0000256" key="3">
    <source>
        <dbReference type="ARBA" id="ARBA00022433"/>
    </source>
</evidence>
<dbReference type="Gene3D" id="3.40.850.10">
    <property type="entry name" value="Kinesin motor domain"/>
    <property type="match status" value="1"/>
</dbReference>
<dbReference type="FunFam" id="1.20.5.4820:FF:000001">
    <property type="entry name" value="Myosin heavy chain"/>
    <property type="match status" value="1"/>
</dbReference>
<dbReference type="EMBL" id="JAFIRN010000014">
    <property type="protein sequence ID" value="KAG5835935.1"/>
    <property type="molecule type" value="Genomic_DNA"/>
</dbReference>
<evidence type="ECO:0000256" key="10">
    <source>
        <dbReference type="ARBA" id="ARBA00023175"/>
    </source>
</evidence>
<dbReference type="Gene3D" id="1.20.5.340">
    <property type="match status" value="4"/>
</dbReference>
<keyword evidence="9 13" id="KW-0518">Myosin</keyword>
<dbReference type="GO" id="GO:0032982">
    <property type="term" value="C:myosin filament"/>
    <property type="evidence" value="ECO:0007669"/>
    <property type="project" value="UniProtKB-KW"/>
</dbReference>
<evidence type="ECO:0000313" key="17">
    <source>
        <dbReference type="EMBL" id="KAG5835935.1"/>
    </source>
</evidence>
<keyword evidence="8" id="KW-0175">Coiled coil</keyword>
<evidence type="ECO:0000259" key="16">
    <source>
        <dbReference type="PROSITE" id="PS51844"/>
    </source>
</evidence>
<dbReference type="Pfam" id="PF01576">
    <property type="entry name" value="Myosin_tail_1"/>
    <property type="match status" value="1"/>
</dbReference>
<evidence type="ECO:0000256" key="2">
    <source>
        <dbReference type="ARBA" id="ARBA00008314"/>
    </source>
</evidence>
<dbReference type="Gene3D" id="1.20.58.530">
    <property type="match status" value="1"/>
</dbReference>
<dbReference type="Gene3D" id="1.20.120.720">
    <property type="entry name" value="Myosin VI head, motor domain, U50 subdomain"/>
    <property type="match status" value="1"/>
</dbReference>
<dbReference type="GO" id="GO:0016460">
    <property type="term" value="C:myosin II complex"/>
    <property type="evidence" value="ECO:0007669"/>
    <property type="project" value="TreeGrafter"/>
</dbReference>
<feature type="domain" description="Myosin N-terminal SH3-like" evidence="16">
    <location>
        <begin position="33"/>
        <end position="83"/>
    </location>
</feature>
<protein>
    <recommendedName>
        <fullName evidence="19">Myosin heavy chain, fast skeletal muscle-like</fullName>
    </recommendedName>
</protein>
<gene>
    <name evidence="17" type="ORF">ANANG_G00249280</name>
</gene>
<keyword evidence="18" id="KW-1185">Reference proteome</keyword>
<dbReference type="FunFam" id="1.20.5.340:FF:000006">
    <property type="entry name" value="Myosin heavy chain"/>
    <property type="match status" value="1"/>
</dbReference>
<evidence type="ECO:0000256" key="9">
    <source>
        <dbReference type="ARBA" id="ARBA00023123"/>
    </source>
</evidence>
<evidence type="ECO:0000259" key="15">
    <source>
        <dbReference type="PROSITE" id="PS51456"/>
    </source>
</evidence>
<dbReference type="FunFam" id="2.30.30.360:FF:000001">
    <property type="entry name" value="Myosin heavy chain"/>
    <property type="match status" value="1"/>
</dbReference>
<evidence type="ECO:0000256" key="7">
    <source>
        <dbReference type="ARBA" id="ARBA00022840"/>
    </source>
</evidence>
<dbReference type="GO" id="GO:0005524">
    <property type="term" value="F:ATP binding"/>
    <property type="evidence" value="ECO:0007669"/>
    <property type="project" value="UniProtKB-UniRule"/>
</dbReference>
<accession>A0A9D3RMR0</accession>
<dbReference type="FunFam" id="1.20.5.340:FF:000002">
    <property type="entry name" value="Myosin heavy chain"/>
    <property type="match status" value="1"/>
</dbReference>
<feature type="binding site" evidence="13">
    <location>
        <begin position="180"/>
        <end position="187"/>
    </location>
    <ligand>
        <name>ATP</name>
        <dbReference type="ChEBI" id="CHEBI:30616"/>
    </ligand>
</feature>
<keyword evidence="5" id="KW-0963">Cytoplasm</keyword>
<dbReference type="SMART" id="SM00242">
    <property type="entry name" value="MYSc"/>
    <property type="match status" value="1"/>
</dbReference>
<dbReference type="PROSITE" id="PS51844">
    <property type="entry name" value="SH3_LIKE"/>
    <property type="match status" value="1"/>
</dbReference>
<comment type="similarity">
    <text evidence="2 13">Belongs to the TRAFAC class myosin-kinesin ATPase superfamily. Myosin family.</text>
</comment>
<keyword evidence="12 13" id="KW-0009">Actin-binding</keyword>
<dbReference type="Gene3D" id="1.20.5.4820">
    <property type="match status" value="1"/>
</dbReference>
<dbReference type="PANTHER" id="PTHR45615:SF44">
    <property type="entry name" value="MYOSIN HEAVY CHAIN 4-RELATED"/>
    <property type="match status" value="1"/>
</dbReference>
<evidence type="ECO:0000256" key="12">
    <source>
        <dbReference type="ARBA" id="ARBA00023203"/>
    </source>
</evidence>
<comment type="subcellular location">
    <subcellularLocation>
        <location evidence="1">Cytoplasm</location>
        <location evidence="1">Myofibril</location>
    </subcellularLocation>
</comment>
<keyword evidence="6 13" id="KW-0547">Nucleotide-binding</keyword>
<dbReference type="SUPFAM" id="SSF52540">
    <property type="entry name" value="P-loop containing nucleoside triphosphate hydrolases"/>
    <property type="match status" value="1"/>
</dbReference>
<feature type="region of interest" description="Disordered" evidence="14">
    <location>
        <begin position="1305"/>
        <end position="1345"/>
    </location>
</feature>
<dbReference type="FunFam" id="3.40.850.10:FF:000024">
    <property type="entry name" value="Myosin heavy chain, isoform J"/>
    <property type="match status" value="1"/>
</dbReference>
<sequence length="1345" mass="153523">MSTDAEMEVFGPAAIYLRKPERERIEAQNTPFDAKTAFFVAEPKEMYLKGKLISREGGKATVETLEGGQKITVKEDDIHPMNPPKFDKIEDMAMMTHLNEPCVLYNLKERYAAWMIYTYSGLFCVTVNPYKWLPVYDSVVVGAYRGKKRIEAPPHIFSISDNAYQFMLTDRENQSILITGESGAGKTVNTKRVIQYFATIAVAGQKKAEPGKIQGSLEDQIIAANPLLEAYGNAKTVRNDNSSRFGKFIRIHFGTTGKLASADIETYLLEKSRVTFQLSAERSYHIFYQLMTGHKPELLEALLITTNPYDYPMISQGEITVKSIDDVEEFIATDTAIDILGFTADEKMGIYKLTGACLHHGSMKFKQKQREEQAEPDGTEVADKISYLMGLNSADLLKALCYPRVKVGNEFVTKGQTVPQVHNSVMALCKSVYEKMFLWMVIRINEMLDTKQPRNFFIGVLDIAGFEIFDFNSLEQLCINFTNEKLQQFFNHHMFVLEQEEYKKEGIDWEFIDFGMDLAACIELIEKPMGIFSILEEECMFPKASDTTFKNKLHDQHLGKTNAFQKPKPAKGKAEAHFSLVHYAGTVDYNINGWLDKNKDPLNDSVVQLYQKSSVKLLAHLYASHAGADDAKGGGGKKAGKKKGGSFQTVSALFRENLGKLMTNLRSTHPHFVRCLIPNESKTPGLMENFLVIHQLRCNGVLEGIRICRKGFPSRILYGDFKQRYKVLNASVIPEGQFIDNKKASEKLLGSIDVDHTQYKFGHTKVFFKAGLLGTLEEMRDEKLATLVTMTQALCRGYLMRREFVKMMERRESIYSIQYNIRSFMNVKHWPWMKVYFKIKPLLKSAEAEKEMANMKEEFTKCKEDLAKALAKKKELEEKMVSLLQEKNDLQLAVASESESLSDAEERCEGLIKAKIQLEAKLKETSERLEDEEEINGELTAKKRKLEDECSELKKDIDDLELTLAKVEKEKHATENKVKNLTEEMASQDESIGKLSKEKKALQEAHQQTLDDLQAEEDKVNTLTKAKTKLEQQVDDLEGSLEQEKKLRMDLERAKRKLEGDLKLAQESIMDLENDKQQSEEKIKKKDFEMSQLLSKIEDEQTLGAQLQKKIKELQARIEELEEEIEAERAARAKVEKQRADLSRELEEISERLEEAGGATAAQIEMNKKREAEFQKLRRDLEESTLQHEATAAALRKKQADSVAELGEQIDNLQRVKQKLEKEKSEYKMEIDDLSSNMEAVAKSKVEEKEALVSQLTRGKQAYTQQIEELKRHVEEEGKAKNALAHALQSARHDCDLLREQYEEEQEAKAELQRGMSKANSEVAQWRSKYETDAIQRTEELEEAK</sequence>
<dbReference type="FunFam" id="1.10.10.820:FF:000001">
    <property type="entry name" value="Myosin heavy chain"/>
    <property type="match status" value="1"/>
</dbReference>
<feature type="compositionally biased region" description="Basic and acidic residues" evidence="14">
    <location>
        <begin position="1328"/>
        <end position="1345"/>
    </location>
</feature>
<evidence type="ECO:0000256" key="8">
    <source>
        <dbReference type="ARBA" id="ARBA00023054"/>
    </source>
</evidence>
<dbReference type="SUPFAM" id="SSF90257">
    <property type="entry name" value="Myosin rod fragments"/>
    <property type="match status" value="4"/>
</dbReference>
<reference evidence="17" key="1">
    <citation type="submission" date="2021-01" db="EMBL/GenBank/DDBJ databases">
        <title>A chromosome-scale assembly of European eel, Anguilla anguilla.</title>
        <authorList>
            <person name="Henkel C."/>
            <person name="Jong-Raadsen S.A."/>
            <person name="Dufour S."/>
            <person name="Weltzien F.-A."/>
            <person name="Palstra A.P."/>
            <person name="Pelster B."/>
            <person name="Spaink H.P."/>
            <person name="Van Den Thillart G.E."/>
            <person name="Jansen H."/>
            <person name="Zahm M."/>
            <person name="Klopp C."/>
            <person name="Cedric C."/>
            <person name="Louis A."/>
            <person name="Berthelot C."/>
            <person name="Parey E."/>
            <person name="Roest Crollius H."/>
            <person name="Montfort J."/>
            <person name="Robinson-Rechavi M."/>
            <person name="Bucao C."/>
            <person name="Bouchez O."/>
            <person name="Gislard M."/>
            <person name="Lluch J."/>
            <person name="Milhes M."/>
            <person name="Lampietro C."/>
            <person name="Lopez Roques C."/>
            <person name="Donnadieu C."/>
            <person name="Braasch I."/>
            <person name="Desvignes T."/>
            <person name="Postlethwait J."/>
            <person name="Bobe J."/>
            <person name="Guiguen Y."/>
            <person name="Dirks R."/>
        </authorList>
    </citation>
    <scope>NUCLEOTIDE SEQUENCE</scope>
    <source>
        <strain evidence="17">Tag_6206</strain>
        <tissue evidence="17">Liver</tissue>
    </source>
</reference>
<keyword evidence="10 13" id="KW-0505">Motor protein</keyword>
<dbReference type="Gene3D" id="1.10.10.820">
    <property type="match status" value="1"/>
</dbReference>
<dbReference type="Proteomes" id="UP001044222">
    <property type="component" value="Chromosome 14"/>
</dbReference>
<evidence type="ECO:0000313" key="18">
    <source>
        <dbReference type="Proteomes" id="UP001044222"/>
    </source>
</evidence>
<dbReference type="Pfam" id="PF02736">
    <property type="entry name" value="Myosin_N"/>
    <property type="match status" value="1"/>
</dbReference>
<evidence type="ECO:0000256" key="11">
    <source>
        <dbReference type="ARBA" id="ARBA00023179"/>
    </source>
</evidence>
<dbReference type="InterPro" id="IPR002928">
    <property type="entry name" value="Myosin_tail"/>
</dbReference>
<dbReference type="PANTHER" id="PTHR45615">
    <property type="entry name" value="MYOSIN HEAVY CHAIN, NON-MUSCLE"/>
    <property type="match status" value="1"/>
</dbReference>
<name>A0A9D3RMR0_ANGAN</name>
<dbReference type="FunFam" id="1.20.120.720:FF:000001">
    <property type="entry name" value="Myosin heavy chain, muscle"/>
    <property type="match status" value="1"/>
</dbReference>
<feature type="compositionally biased region" description="Basic and acidic residues" evidence="14">
    <location>
        <begin position="971"/>
        <end position="982"/>
    </location>
</feature>
<evidence type="ECO:0000256" key="4">
    <source>
        <dbReference type="ARBA" id="ARBA00022481"/>
    </source>
</evidence>
<dbReference type="Pfam" id="PF00063">
    <property type="entry name" value="Myosin_head"/>
    <property type="match status" value="1"/>
</dbReference>
<dbReference type="PRINTS" id="PR00193">
    <property type="entry name" value="MYOSINHEAVY"/>
</dbReference>
<comment type="caution">
    <text evidence="17">The sequence shown here is derived from an EMBL/GenBank/DDBJ whole genome shotgun (WGS) entry which is preliminary data.</text>
</comment>
<organism evidence="17 18">
    <name type="scientific">Anguilla anguilla</name>
    <name type="common">European freshwater eel</name>
    <name type="synonym">Muraena anguilla</name>
    <dbReference type="NCBI Taxonomy" id="7936"/>
    <lineage>
        <taxon>Eukaryota</taxon>
        <taxon>Metazoa</taxon>
        <taxon>Chordata</taxon>
        <taxon>Craniata</taxon>
        <taxon>Vertebrata</taxon>
        <taxon>Euteleostomi</taxon>
        <taxon>Actinopterygii</taxon>
        <taxon>Neopterygii</taxon>
        <taxon>Teleostei</taxon>
        <taxon>Anguilliformes</taxon>
        <taxon>Anguillidae</taxon>
        <taxon>Anguilla</taxon>
    </lineage>
</organism>
<dbReference type="PROSITE" id="PS51456">
    <property type="entry name" value="MYOSIN_MOTOR"/>
    <property type="match status" value="1"/>
</dbReference>
<evidence type="ECO:0000256" key="5">
    <source>
        <dbReference type="ARBA" id="ARBA00022490"/>
    </source>
</evidence>
<proteinExistence type="inferred from homology"/>
<feature type="compositionally biased region" description="Basic and acidic residues" evidence="14">
    <location>
        <begin position="991"/>
        <end position="1003"/>
    </location>
</feature>
<feature type="region of interest" description="Actin-binding" evidence="13">
    <location>
        <begin position="658"/>
        <end position="680"/>
    </location>
</feature>
<dbReference type="InterPro" id="IPR008989">
    <property type="entry name" value="Myosin_S1_N"/>
</dbReference>
<keyword evidence="4" id="KW-0488">Methylation</keyword>
<feature type="region of interest" description="Disordered" evidence="14">
    <location>
        <begin position="971"/>
        <end position="1015"/>
    </location>
</feature>
<evidence type="ECO:0000256" key="14">
    <source>
        <dbReference type="SAM" id="MobiDB-lite"/>
    </source>
</evidence>
<dbReference type="PROSITE" id="PS50096">
    <property type="entry name" value="IQ"/>
    <property type="match status" value="1"/>
</dbReference>
<dbReference type="Gene3D" id="2.30.30.360">
    <property type="entry name" value="Myosin S1 fragment, N-terminal"/>
    <property type="match status" value="1"/>
</dbReference>
<evidence type="ECO:0000256" key="13">
    <source>
        <dbReference type="PROSITE-ProRule" id="PRU00782"/>
    </source>
</evidence>
<dbReference type="FunFam" id="1.20.58.530:FF:000001">
    <property type="entry name" value="Myosin heavy chain"/>
    <property type="match status" value="1"/>
</dbReference>
<dbReference type="InterPro" id="IPR004009">
    <property type="entry name" value="SH3_Myosin"/>
</dbReference>
<keyword evidence="7 13" id="KW-0067">ATP-binding</keyword>
<dbReference type="InterPro" id="IPR036961">
    <property type="entry name" value="Kinesin_motor_dom_sf"/>
</dbReference>
<dbReference type="CDD" id="cd01377">
    <property type="entry name" value="MYSc_class_II"/>
    <property type="match status" value="1"/>
</dbReference>
<evidence type="ECO:0008006" key="19">
    <source>
        <dbReference type="Google" id="ProtNLM"/>
    </source>
</evidence>
<dbReference type="InterPro" id="IPR001609">
    <property type="entry name" value="Myosin_head_motor_dom-like"/>
</dbReference>
<dbReference type="GO" id="GO:0030016">
    <property type="term" value="C:myofibril"/>
    <property type="evidence" value="ECO:0007669"/>
    <property type="project" value="UniProtKB-SubCell"/>
</dbReference>
<dbReference type="GO" id="GO:0000146">
    <property type="term" value="F:microfilament motor activity"/>
    <property type="evidence" value="ECO:0007669"/>
    <property type="project" value="TreeGrafter"/>
</dbReference>
<keyword evidence="11" id="KW-0514">Muscle protein</keyword>
<evidence type="ECO:0000256" key="1">
    <source>
        <dbReference type="ARBA" id="ARBA00004657"/>
    </source>
</evidence>